<dbReference type="InterPro" id="IPR036291">
    <property type="entry name" value="NAD(P)-bd_dom_sf"/>
</dbReference>
<dbReference type="SUPFAM" id="SSF51735">
    <property type="entry name" value="NAD(P)-binding Rossmann-fold domains"/>
    <property type="match status" value="1"/>
</dbReference>
<organism evidence="2 3">
    <name type="scientific">Collybia nuda</name>
    <dbReference type="NCBI Taxonomy" id="64659"/>
    <lineage>
        <taxon>Eukaryota</taxon>
        <taxon>Fungi</taxon>
        <taxon>Dikarya</taxon>
        <taxon>Basidiomycota</taxon>
        <taxon>Agaricomycotina</taxon>
        <taxon>Agaricomycetes</taxon>
        <taxon>Agaricomycetidae</taxon>
        <taxon>Agaricales</taxon>
        <taxon>Tricholomatineae</taxon>
        <taxon>Clitocybaceae</taxon>
        <taxon>Collybia</taxon>
    </lineage>
</organism>
<name>A0A9P6CH48_9AGAR</name>
<evidence type="ECO:0000256" key="1">
    <source>
        <dbReference type="ARBA" id="ARBA00023002"/>
    </source>
</evidence>
<dbReference type="EMBL" id="MU150297">
    <property type="protein sequence ID" value="KAF9460538.1"/>
    <property type="molecule type" value="Genomic_DNA"/>
</dbReference>
<dbReference type="Pfam" id="PF00106">
    <property type="entry name" value="adh_short"/>
    <property type="match status" value="1"/>
</dbReference>
<keyword evidence="1" id="KW-0560">Oxidoreductase</keyword>
<reference evidence="2" key="1">
    <citation type="submission" date="2020-11" db="EMBL/GenBank/DDBJ databases">
        <authorList>
            <consortium name="DOE Joint Genome Institute"/>
            <person name="Ahrendt S."/>
            <person name="Riley R."/>
            <person name="Andreopoulos W."/>
            <person name="Labutti K."/>
            <person name="Pangilinan J."/>
            <person name="Ruiz-Duenas F.J."/>
            <person name="Barrasa J.M."/>
            <person name="Sanchez-Garcia M."/>
            <person name="Camarero S."/>
            <person name="Miyauchi S."/>
            <person name="Serrano A."/>
            <person name="Linde D."/>
            <person name="Babiker R."/>
            <person name="Drula E."/>
            <person name="Ayuso-Fernandez I."/>
            <person name="Pacheco R."/>
            <person name="Padilla G."/>
            <person name="Ferreira P."/>
            <person name="Barriuso J."/>
            <person name="Kellner H."/>
            <person name="Castanera R."/>
            <person name="Alfaro M."/>
            <person name="Ramirez L."/>
            <person name="Pisabarro A.G."/>
            <person name="Kuo A."/>
            <person name="Tritt A."/>
            <person name="Lipzen A."/>
            <person name="He G."/>
            <person name="Yan M."/>
            <person name="Ng V."/>
            <person name="Cullen D."/>
            <person name="Martin F."/>
            <person name="Rosso M.-N."/>
            <person name="Henrissat B."/>
            <person name="Hibbett D."/>
            <person name="Martinez A.T."/>
            <person name="Grigoriev I.V."/>
        </authorList>
    </citation>
    <scope>NUCLEOTIDE SEQUENCE</scope>
    <source>
        <strain evidence="2">CBS 247.69</strain>
    </source>
</reference>
<dbReference type="InterPro" id="IPR002347">
    <property type="entry name" value="SDR_fam"/>
</dbReference>
<keyword evidence="3" id="KW-1185">Reference proteome</keyword>
<dbReference type="Gene3D" id="3.40.50.720">
    <property type="entry name" value="NAD(P)-binding Rossmann-like Domain"/>
    <property type="match status" value="1"/>
</dbReference>
<evidence type="ECO:0000313" key="3">
    <source>
        <dbReference type="Proteomes" id="UP000807353"/>
    </source>
</evidence>
<dbReference type="PRINTS" id="PR00081">
    <property type="entry name" value="GDHRDH"/>
</dbReference>
<dbReference type="PANTHER" id="PTHR43157:SF31">
    <property type="entry name" value="PHOSPHATIDYLINOSITOL-GLYCAN BIOSYNTHESIS CLASS F PROTEIN"/>
    <property type="match status" value="1"/>
</dbReference>
<dbReference type="PANTHER" id="PTHR43157">
    <property type="entry name" value="PHOSPHATIDYLINOSITOL-GLYCAN BIOSYNTHESIS CLASS F PROTEIN-RELATED"/>
    <property type="match status" value="1"/>
</dbReference>
<dbReference type="Proteomes" id="UP000807353">
    <property type="component" value="Unassembled WGS sequence"/>
</dbReference>
<evidence type="ECO:0000313" key="2">
    <source>
        <dbReference type="EMBL" id="KAF9460538.1"/>
    </source>
</evidence>
<sequence length="343" mass="38321">MARPTFIDFVRYQWSAIPPLVTANLAGKTVMIIGANTGLGFEASKHFARMNPKRLIMACRNPTKGEAAVERLKRETGFESVELWIIDLASFSSISRFATKFEEDGGRLDILVQNAAIATCEYQETLDGWESTIQVNNLSLPLLALLLLPHMVRTGREYGTIPRLVVVGSGVHYWANLEKAVLESGNILGTLSSKKYCTPQVMAHRYFDSKLLNIFFVRALNDRLPKSPESVIVNGVDPGYCYSELRRDFSGIRALVDWIMERLLAHTTEEGSRQLIWASVGGAGAEDKLRGGYISRSKVCEVSDFVLTRDGVTAQDNIWNEMITVLVKLDPKVQRTIDEFLVT</sequence>
<protein>
    <submittedName>
        <fullName evidence="2">Short-chain dehydrogenase</fullName>
    </submittedName>
</protein>
<dbReference type="GO" id="GO:0016491">
    <property type="term" value="F:oxidoreductase activity"/>
    <property type="evidence" value="ECO:0007669"/>
    <property type="project" value="UniProtKB-KW"/>
</dbReference>
<proteinExistence type="predicted"/>
<gene>
    <name evidence="2" type="ORF">BDZ94DRAFT_1222948</name>
</gene>
<dbReference type="OrthoDB" id="542013at2759"/>
<dbReference type="AlphaFoldDB" id="A0A9P6CH48"/>
<comment type="caution">
    <text evidence="2">The sequence shown here is derived from an EMBL/GenBank/DDBJ whole genome shotgun (WGS) entry which is preliminary data.</text>
</comment>
<accession>A0A9P6CH48</accession>